<proteinExistence type="predicted"/>
<dbReference type="Proteomes" id="UP000178859">
    <property type="component" value="Unassembled WGS sequence"/>
</dbReference>
<dbReference type="AlphaFoldDB" id="A0A1F5MG14"/>
<comment type="caution">
    <text evidence="1">The sequence shown here is derived from an EMBL/GenBank/DDBJ whole genome shotgun (WGS) entry which is preliminary data.</text>
</comment>
<name>A0A1F5MG14_9BACT</name>
<dbReference type="EMBL" id="MFDT01000070">
    <property type="protein sequence ID" value="OGE64289.1"/>
    <property type="molecule type" value="Genomic_DNA"/>
</dbReference>
<gene>
    <name evidence="1" type="ORF">A3I48_03615</name>
</gene>
<reference evidence="1 2" key="1">
    <citation type="journal article" date="2016" name="Nat. Commun.">
        <title>Thousands of microbial genomes shed light on interconnected biogeochemical processes in an aquifer system.</title>
        <authorList>
            <person name="Anantharaman K."/>
            <person name="Brown C.T."/>
            <person name="Hug L.A."/>
            <person name="Sharon I."/>
            <person name="Castelle C.J."/>
            <person name="Probst A.J."/>
            <person name="Thomas B.C."/>
            <person name="Singh A."/>
            <person name="Wilkins M.J."/>
            <person name="Karaoz U."/>
            <person name="Brodie E.L."/>
            <person name="Williams K.H."/>
            <person name="Hubbard S.S."/>
            <person name="Banfield J.F."/>
        </authorList>
    </citation>
    <scope>NUCLEOTIDE SEQUENCE [LARGE SCALE GENOMIC DNA]</scope>
</reference>
<evidence type="ECO:0000313" key="1">
    <source>
        <dbReference type="EMBL" id="OGE64289.1"/>
    </source>
</evidence>
<organism evidence="1 2">
    <name type="scientific">Candidatus Daviesbacteria bacterium RIFCSPLOWO2_02_FULL_36_7</name>
    <dbReference type="NCBI Taxonomy" id="1797792"/>
    <lineage>
        <taxon>Bacteria</taxon>
        <taxon>Candidatus Daviesiibacteriota</taxon>
    </lineage>
</organism>
<evidence type="ECO:0000313" key="2">
    <source>
        <dbReference type="Proteomes" id="UP000178859"/>
    </source>
</evidence>
<sequence length="94" mass="11003">MLLLYNMTESVVGTLRRVIGQRREMDVTPYPSVAERPIDKPLFDYFFKVQSAIEKMGRMDYHRYAKRLWQELVVGSGGASDLVKDPQFRRFEGN</sequence>
<protein>
    <submittedName>
        <fullName evidence="1">Uncharacterized protein</fullName>
    </submittedName>
</protein>
<accession>A0A1F5MG14</accession>